<dbReference type="UniPathway" id="UPA00666"/>
<evidence type="ECO:0000256" key="9">
    <source>
        <dbReference type="HAMAP-Rule" id="MF_01148"/>
    </source>
</evidence>
<dbReference type="InterPro" id="IPR004563">
    <property type="entry name" value="Apolipo_AcylTrfase"/>
</dbReference>
<accession>A0A1I1DAC2</accession>
<dbReference type="AlphaFoldDB" id="A0A1I1DAC2"/>
<evidence type="ECO:0000256" key="1">
    <source>
        <dbReference type="ARBA" id="ARBA00004651"/>
    </source>
</evidence>
<gene>
    <name evidence="9" type="primary">lnt</name>
    <name evidence="11" type="ORF">SAMN05421780_10175</name>
</gene>
<dbReference type="EMBL" id="FOLE01000001">
    <property type="protein sequence ID" value="SFB71764.1"/>
    <property type="molecule type" value="Genomic_DNA"/>
</dbReference>
<keyword evidence="8 9" id="KW-0012">Acyltransferase</keyword>
<feature type="transmembrane region" description="Helical" evidence="9">
    <location>
        <begin position="48"/>
        <end position="66"/>
    </location>
</feature>
<sequence>MGCFKLFFNKINTNNKFTVQVLNKIPLWLLAVLGAVLLWAGWPMSPLPIFLAVGWIPLLMAEQRIAENDYQGRKGWRFWRITYLFLLVWNALTTWWIWHASEAGGVFAILANAALQSIPVAAARWSKNRLGNPDWAIWLLPAYWIAFEYLHLNWDLSWSWLTLGNGLAYWPVLAQWYEYTGALGGSLWILSLNILIFKIFFAKEKPKTSHWLTTTAVLIVPVLFSAFLYYSYKTPEQQAEVVVIQPNIDPYTEKFADSPNFIPLEEQIARFIQLSEEKITLQTQWVLWPETAVDALVGEENIENEAIIQQIQEQFLKRYPHVHLLTGITSYKLYEDASTSPTARYKAGIGHYDVFNTALHLQYGKPTQIYHKSKLVPGVEQMPYPAVFKFLMSFVIDLGGTSGGMGSQSTRTAFATPASVVAPVICYESIYGDFTTGFMRDGANFIGIITNDGWWKNSPGHRQHWAYASLRAIENRRDIARCANTGISGFVTGRGDRQQATAYWTQAVLSKQIKLNNDKTLYTRFGDYIGILAAVATFGLFLFSLVKTKH</sequence>
<feature type="transmembrane region" description="Helical" evidence="9">
    <location>
        <begin position="212"/>
        <end position="232"/>
    </location>
</feature>
<comment type="function">
    <text evidence="9">Catalyzes the phospholipid dependent N-acylation of the N-terminal cysteine of apolipoprotein, the last step in lipoprotein maturation.</text>
</comment>
<comment type="similarity">
    <text evidence="2 9">Belongs to the CN hydrolase family. Apolipoprotein N-acyltransferase subfamily.</text>
</comment>
<comment type="catalytic activity">
    <reaction evidence="9">
        <text>N-terminal S-1,2-diacyl-sn-glyceryl-L-cysteinyl-[lipoprotein] + a glycerophospholipid = N-acyl-S-1,2-diacyl-sn-glyceryl-L-cysteinyl-[lipoprotein] + a 2-acyl-sn-glycero-3-phospholipid + H(+)</text>
        <dbReference type="Rhea" id="RHEA:48228"/>
        <dbReference type="Rhea" id="RHEA-COMP:14681"/>
        <dbReference type="Rhea" id="RHEA-COMP:14684"/>
        <dbReference type="ChEBI" id="CHEBI:15378"/>
        <dbReference type="ChEBI" id="CHEBI:136912"/>
        <dbReference type="ChEBI" id="CHEBI:140656"/>
        <dbReference type="ChEBI" id="CHEBI:140657"/>
        <dbReference type="ChEBI" id="CHEBI:140660"/>
        <dbReference type="EC" id="2.3.1.269"/>
    </reaction>
</comment>
<dbReference type="EC" id="2.3.1.269" evidence="9"/>
<keyword evidence="11" id="KW-0449">Lipoprotein</keyword>
<comment type="subcellular location">
    <subcellularLocation>
        <location evidence="1 9">Cell membrane</location>
        <topology evidence="1 9">Multi-pass membrane protein</topology>
    </subcellularLocation>
</comment>
<keyword evidence="5 9" id="KW-0812">Transmembrane</keyword>
<feature type="transmembrane region" description="Helical" evidence="9">
    <location>
        <begin position="135"/>
        <end position="152"/>
    </location>
</feature>
<reference evidence="11 12" key="1">
    <citation type="submission" date="2016-10" db="EMBL/GenBank/DDBJ databases">
        <authorList>
            <person name="de Groot N.N."/>
        </authorList>
    </citation>
    <scope>NUCLEOTIDE SEQUENCE [LARGE SCALE GENOMIC DNA]</scope>
    <source>
        <strain evidence="11 12">DSM 6793</strain>
    </source>
</reference>
<evidence type="ECO:0000256" key="5">
    <source>
        <dbReference type="ARBA" id="ARBA00022692"/>
    </source>
</evidence>
<feature type="transmembrane region" description="Helical" evidence="9">
    <location>
        <begin position="528"/>
        <end position="546"/>
    </location>
</feature>
<evidence type="ECO:0000256" key="4">
    <source>
        <dbReference type="ARBA" id="ARBA00022679"/>
    </source>
</evidence>
<protein>
    <recommendedName>
        <fullName evidence="9">Apolipoprotein N-acyltransferase</fullName>
        <shortName evidence="9">ALP N-acyltransferase</shortName>
        <ecNumber evidence="9">2.3.1.269</ecNumber>
    </recommendedName>
</protein>
<evidence type="ECO:0000256" key="2">
    <source>
        <dbReference type="ARBA" id="ARBA00010065"/>
    </source>
</evidence>
<feature type="transmembrane region" description="Helical" evidence="9">
    <location>
        <begin position="78"/>
        <end position="98"/>
    </location>
</feature>
<keyword evidence="6 9" id="KW-1133">Transmembrane helix</keyword>
<dbReference type="SUPFAM" id="SSF56317">
    <property type="entry name" value="Carbon-nitrogen hydrolase"/>
    <property type="match status" value="1"/>
</dbReference>
<feature type="transmembrane region" description="Helical" evidence="9">
    <location>
        <begin position="179"/>
        <end position="200"/>
    </location>
</feature>
<feature type="transmembrane region" description="Helical" evidence="9">
    <location>
        <begin position="21"/>
        <end position="42"/>
    </location>
</feature>
<evidence type="ECO:0000256" key="3">
    <source>
        <dbReference type="ARBA" id="ARBA00022475"/>
    </source>
</evidence>
<dbReference type="CDD" id="cd07571">
    <property type="entry name" value="ALP_N-acyl_transferase"/>
    <property type="match status" value="1"/>
</dbReference>
<dbReference type="Gene3D" id="3.60.110.10">
    <property type="entry name" value="Carbon-nitrogen hydrolase"/>
    <property type="match status" value="1"/>
</dbReference>
<evidence type="ECO:0000256" key="8">
    <source>
        <dbReference type="ARBA" id="ARBA00023315"/>
    </source>
</evidence>
<dbReference type="Pfam" id="PF20154">
    <property type="entry name" value="LNT_N"/>
    <property type="match status" value="1"/>
</dbReference>
<feature type="transmembrane region" description="Helical" evidence="9">
    <location>
        <begin position="104"/>
        <end position="123"/>
    </location>
</feature>
<comment type="pathway">
    <text evidence="9">Protein modification; lipoprotein biosynthesis (N-acyl transfer).</text>
</comment>
<feature type="domain" description="CN hydrolase" evidence="10">
    <location>
        <begin position="239"/>
        <end position="515"/>
    </location>
</feature>
<proteinExistence type="inferred from homology"/>
<dbReference type="GO" id="GO:0005886">
    <property type="term" value="C:plasma membrane"/>
    <property type="evidence" value="ECO:0007669"/>
    <property type="project" value="UniProtKB-SubCell"/>
</dbReference>
<evidence type="ECO:0000313" key="11">
    <source>
        <dbReference type="EMBL" id="SFB71764.1"/>
    </source>
</evidence>
<evidence type="ECO:0000256" key="7">
    <source>
        <dbReference type="ARBA" id="ARBA00023136"/>
    </source>
</evidence>
<dbReference type="Pfam" id="PF00795">
    <property type="entry name" value="CN_hydrolase"/>
    <property type="match status" value="1"/>
</dbReference>
<evidence type="ECO:0000259" key="10">
    <source>
        <dbReference type="PROSITE" id="PS50263"/>
    </source>
</evidence>
<dbReference type="GO" id="GO:0016410">
    <property type="term" value="F:N-acyltransferase activity"/>
    <property type="evidence" value="ECO:0007669"/>
    <property type="project" value="UniProtKB-UniRule"/>
</dbReference>
<name>A0A1I1DAC2_9BACT</name>
<dbReference type="HAMAP" id="MF_01148">
    <property type="entry name" value="Lnt"/>
    <property type="match status" value="1"/>
</dbReference>
<keyword evidence="3 9" id="KW-1003">Cell membrane</keyword>
<dbReference type="InterPro" id="IPR036526">
    <property type="entry name" value="C-N_Hydrolase_sf"/>
</dbReference>
<dbReference type="NCBIfam" id="TIGR00546">
    <property type="entry name" value="lnt"/>
    <property type="match status" value="1"/>
</dbReference>
<dbReference type="Proteomes" id="UP000199514">
    <property type="component" value="Unassembled WGS sequence"/>
</dbReference>
<dbReference type="PANTHER" id="PTHR38686">
    <property type="entry name" value="APOLIPOPROTEIN N-ACYLTRANSFERASE"/>
    <property type="match status" value="1"/>
</dbReference>
<dbReference type="PANTHER" id="PTHR38686:SF1">
    <property type="entry name" value="APOLIPOPROTEIN N-ACYLTRANSFERASE"/>
    <property type="match status" value="1"/>
</dbReference>
<evidence type="ECO:0000313" key="12">
    <source>
        <dbReference type="Proteomes" id="UP000199514"/>
    </source>
</evidence>
<dbReference type="GO" id="GO:0042158">
    <property type="term" value="P:lipoprotein biosynthetic process"/>
    <property type="evidence" value="ECO:0007669"/>
    <property type="project" value="UniProtKB-UniRule"/>
</dbReference>
<keyword evidence="12" id="KW-1185">Reference proteome</keyword>
<evidence type="ECO:0000256" key="6">
    <source>
        <dbReference type="ARBA" id="ARBA00022989"/>
    </source>
</evidence>
<dbReference type="InterPro" id="IPR003010">
    <property type="entry name" value="C-N_Hydrolase"/>
</dbReference>
<keyword evidence="4 9" id="KW-0808">Transferase</keyword>
<dbReference type="PROSITE" id="PS50263">
    <property type="entry name" value="CN_HYDROLASE"/>
    <property type="match status" value="1"/>
</dbReference>
<keyword evidence="7 9" id="KW-0472">Membrane</keyword>
<organism evidence="11 12">
    <name type="scientific">Flexibacter flexilis DSM 6793</name>
    <dbReference type="NCBI Taxonomy" id="927664"/>
    <lineage>
        <taxon>Bacteria</taxon>
        <taxon>Pseudomonadati</taxon>
        <taxon>Bacteroidota</taxon>
        <taxon>Cytophagia</taxon>
        <taxon>Cytophagales</taxon>
        <taxon>Flexibacteraceae</taxon>
        <taxon>Flexibacter</taxon>
    </lineage>
</organism>
<dbReference type="InterPro" id="IPR045378">
    <property type="entry name" value="LNT_N"/>
</dbReference>
<dbReference type="STRING" id="927664.SAMN05421780_10175"/>